<dbReference type="AlphaFoldDB" id="A0A3D3REM9"/>
<feature type="non-terminal residue" evidence="1">
    <location>
        <position position="1"/>
    </location>
</feature>
<evidence type="ECO:0000313" key="2">
    <source>
        <dbReference type="Proteomes" id="UP000263642"/>
    </source>
</evidence>
<proteinExistence type="predicted"/>
<reference evidence="1 2" key="1">
    <citation type="journal article" date="2018" name="Nat. Biotechnol.">
        <title>A standardized bacterial taxonomy based on genome phylogeny substantially revises the tree of life.</title>
        <authorList>
            <person name="Parks D.H."/>
            <person name="Chuvochina M."/>
            <person name="Waite D.W."/>
            <person name="Rinke C."/>
            <person name="Skarshewski A."/>
            <person name="Chaumeil P.A."/>
            <person name="Hugenholtz P."/>
        </authorList>
    </citation>
    <scope>NUCLEOTIDE SEQUENCE [LARGE SCALE GENOMIC DNA]</scope>
    <source>
        <strain evidence="1">UBA9375</strain>
    </source>
</reference>
<evidence type="ECO:0000313" key="1">
    <source>
        <dbReference type="EMBL" id="HCO27076.1"/>
    </source>
</evidence>
<protein>
    <submittedName>
        <fullName evidence="1">Uncharacterized protein</fullName>
    </submittedName>
</protein>
<sequence length="131" mass="15358">EGLPSLHEQCEFSDEQTQLIGISNWRGQLLLSALDRNQLPPLSTLVEQVRIDTRREALTYAYARYFCLYLQQKRLLSPFYRKLRTSQEYDDTGGQTLKQLLNINDLSDIDEDFRLWLTGFRQLKTPADTSR</sequence>
<dbReference type="EMBL" id="DQAY01000189">
    <property type="protein sequence ID" value="HCO27076.1"/>
    <property type="molecule type" value="Genomic_DNA"/>
</dbReference>
<accession>A0A3D3REM9</accession>
<organism evidence="1 2">
    <name type="scientific">Gimesia maris</name>
    <dbReference type="NCBI Taxonomy" id="122"/>
    <lineage>
        <taxon>Bacteria</taxon>
        <taxon>Pseudomonadati</taxon>
        <taxon>Planctomycetota</taxon>
        <taxon>Planctomycetia</taxon>
        <taxon>Planctomycetales</taxon>
        <taxon>Planctomycetaceae</taxon>
        <taxon>Gimesia</taxon>
    </lineage>
</organism>
<gene>
    <name evidence="1" type="ORF">DIT97_30225</name>
</gene>
<comment type="caution">
    <text evidence="1">The sequence shown here is derived from an EMBL/GenBank/DDBJ whole genome shotgun (WGS) entry which is preliminary data.</text>
</comment>
<name>A0A3D3REM9_9PLAN</name>
<dbReference type="Proteomes" id="UP000263642">
    <property type="component" value="Unassembled WGS sequence"/>
</dbReference>